<feature type="compositionally biased region" description="Polar residues" evidence="1">
    <location>
        <begin position="528"/>
        <end position="549"/>
    </location>
</feature>
<feature type="compositionally biased region" description="Low complexity" evidence="1">
    <location>
        <begin position="467"/>
        <end position="527"/>
    </location>
</feature>
<organism evidence="2 3">
    <name type="scientific">Blattamonas nauphoetae</name>
    <dbReference type="NCBI Taxonomy" id="2049346"/>
    <lineage>
        <taxon>Eukaryota</taxon>
        <taxon>Metamonada</taxon>
        <taxon>Preaxostyla</taxon>
        <taxon>Oxymonadida</taxon>
        <taxon>Blattamonas</taxon>
    </lineage>
</organism>
<accession>A0ABQ9XR05</accession>
<keyword evidence="3" id="KW-1185">Reference proteome</keyword>
<evidence type="ECO:0000313" key="2">
    <source>
        <dbReference type="EMBL" id="KAK2954005.1"/>
    </source>
</evidence>
<evidence type="ECO:0000313" key="3">
    <source>
        <dbReference type="Proteomes" id="UP001281761"/>
    </source>
</evidence>
<feature type="compositionally biased region" description="Low complexity" evidence="1">
    <location>
        <begin position="552"/>
        <end position="562"/>
    </location>
</feature>
<evidence type="ECO:0000256" key="1">
    <source>
        <dbReference type="SAM" id="MobiDB-lite"/>
    </source>
</evidence>
<dbReference type="EMBL" id="JARBJD010000084">
    <property type="protein sequence ID" value="KAK2954005.1"/>
    <property type="molecule type" value="Genomic_DNA"/>
</dbReference>
<feature type="compositionally biased region" description="Polar residues" evidence="1">
    <location>
        <begin position="568"/>
        <end position="583"/>
    </location>
</feature>
<comment type="caution">
    <text evidence="2">The sequence shown here is derived from an EMBL/GenBank/DDBJ whole genome shotgun (WGS) entry which is preliminary data.</text>
</comment>
<reference evidence="2 3" key="1">
    <citation type="journal article" date="2022" name="bioRxiv">
        <title>Genomics of Preaxostyla Flagellates Illuminates Evolutionary Transitions and the Path Towards Mitochondrial Loss.</title>
        <authorList>
            <person name="Novak L.V.F."/>
            <person name="Treitli S.C."/>
            <person name="Pyrih J."/>
            <person name="Halakuc P."/>
            <person name="Pipaliya S.V."/>
            <person name="Vacek V."/>
            <person name="Brzon O."/>
            <person name="Soukal P."/>
            <person name="Eme L."/>
            <person name="Dacks J.B."/>
            <person name="Karnkowska A."/>
            <person name="Elias M."/>
            <person name="Hampl V."/>
        </authorList>
    </citation>
    <scope>NUCLEOTIDE SEQUENCE [LARGE SCALE GENOMIC DNA]</scope>
    <source>
        <strain evidence="2">NAU3</strain>
        <tissue evidence="2">Gut</tissue>
    </source>
</reference>
<sequence>MDTSPFLNWNEEQFKTVDEQAVVFRSLVATVKFPPELDDSLEAKAVKFLESVAIRNRESADSFINSLASNSHKSSIDLVESIAVLLSTHSQDITTAAVEMIKSLIINCSPIIRLALVKADLLTQIVINLNPLSLSFTETVNIHIDLIVIIEYSVWLAAPDGLNQLGIEDIDEQQAVHETILKQVLTPSEKYIYGFCVNRHSIVHNGLSMNIMDLLTKLLQISPYYQPTMDFVLHMPIYFTLSRRLTFFEKDSPFYWFPLRMIRSHQEWNKKRGAQRQMWKTVLRMLRTESFEDLLERTLQYDQNECRGRWIVEYSINWNNLQGMNLQGLPSRTAPLWKAIPSTDDDDLEGSEDVVAESMAVLDPSSVTTFRPTPLCLSPHHPHPLTPLCLSLTTHTLPLPSASTSPQFVDDTLSHSPLLTHPHTASARSLHSISLIPTSHSSIPALRSIPTNSSLSFPSFLSPPSPHLSHSPTSHTLASSSFPTDPTSSSLHTPSTTPSQHSSSTPLSLSPPFSAAHAASSLPLAATQGTYPPQNQRSPQATQMTSDQHGSARPALPALPRTARTEETPTILQMSHSTPRSSI</sequence>
<dbReference type="Proteomes" id="UP001281761">
    <property type="component" value="Unassembled WGS sequence"/>
</dbReference>
<feature type="region of interest" description="Disordered" evidence="1">
    <location>
        <begin position="460"/>
        <end position="583"/>
    </location>
</feature>
<proteinExistence type="predicted"/>
<protein>
    <submittedName>
        <fullName evidence="2">Uncharacterized protein</fullName>
    </submittedName>
</protein>
<gene>
    <name evidence="2" type="ORF">BLNAU_11107</name>
</gene>
<name>A0ABQ9XR05_9EUKA</name>